<dbReference type="InterPro" id="IPR006342">
    <property type="entry name" value="FkbM_mtfrase"/>
</dbReference>
<dbReference type="InterPro" id="IPR029063">
    <property type="entry name" value="SAM-dependent_MTases_sf"/>
</dbReference>
<proteinExistence type="predicted"/>
<dbReference type="EMBL" id="JAAAHW010003508">
    <property type="protein sequence ID" value="KAF9983140.1"/>
    <property type="molecule type" value="Genomic_DNA"/>
</dbReference>
<evidence type="ECO:0000259" key="2">
    <source>
        <dbReference type="Pfam" id="PF05050"/>
    </source>
</evidence>
<dbReference type="PANTHER" id="PTHR44843">
    <property type="entry name" value="METHYLTRANSFERASE"/>
    <property type="match status" value="1"/>
</dbReference>
<dbReference type="Gene3D" id="3.40.50.150">
    <property type="entry name" value="Vaccinia Virus protein VP39"/>
    <property type="match status" value="1"/>
</dbReference>
<protein>
    <recommendedName>
        <fullName evidence="2">Methyltransferase FkbM domain-containing protein</fullName>
    </recommendedName>
</protein>
<feature type="region of interest" description="Disordered" evidence="1">
    <location>
        <begin position="248"/>
        <end position="273"/>
    </location>
</feature>
<evidence type="ECO:0000313" key="3">
    <source>
        <dbReference type="EMBL" id="KAF9983140.1"/>
    </source>
</evidence>
<dbReference type="OrthoDB" id="10006218at2759"/>
<dbReference type="Proteomes" id="UP000749646">
    <property type="component" value="Unassembled WGS sequence"/>
</dbReference>
<reference evidence="3" key="1">
    <citation type="journal article" date="2020" name="Fungal Divers.">
        <title>Resolving the Mortierellaceae phylogeny through synthesis of multi-gene phylogenetics and phylogenomics.</title>
        <authorList>
            <person name="Vandepol N."/>
            <person name="Liber J."/>
            <person name="Desiro A."/>
            <person name="Na H."/>
            <person name="Kennedy M."/>
            <person name="Barry K."/>
            <person name="Grigoriev I.V."/>
            <person name="Miller A.N."/>
            <person name="O'Donnell K."/>
            <person name="Stajich J.E."/>
            <person name="Bonito G."/>
        </authorList>
    </citation>
    <scope>NUCLEOTIDE SEQUENCE</scope>
    <source>
        <strain evidence="3">MES-2147</strain>
    </source>
</reference>
<dbReference type="Pfam" id="PF05050">
    <property type="entry name" value="Methyltransf_21"/>
    <property type="match status" value="1"/>
</dbReference>
<feature type="region of interest" description="Disordered" evidence="1">
    <location>
        <begin position="333"/>
        <end position="366"/>
    </location>
</feature>
<evidence type="ECO:0000313" key="4">
    <source>
        <dbReference type="Proteomes" id="UP000749646"/>
    </source>
</evidence>
<feature type="compositionally biased region" description="Basic and acidic residues" evidence="1">
    <location>
        <begin position="333"/>
        <end position="351"/>
    </location>
</feature>
<dbReference type="SUPFAM" id="SSF53335">
    <property type="entry name" value="S-adenosyl-L-methionine-dependent methyltransferases"/>
    <property type="match status" value="1"/>
</dbReference>
<keyword evidence="4" id="KW-1185">Reference proteome</keyword>
<gene>
    <name evidence="3" type="ORF">BGZ65_002127</name>
</gene>
<sequence>MGITNNRSVTFTVALIISALFLLATYHRSSVQSWWGAGPKPRYIFIDLGANRADSFEVFLKHPGAKFTYDFPRPEWATHEQAEVYLFEANPVFNSHLVQAREHYQELGMKINIFPSTVVDVKDGIRTFYLDTVNHVHDYWGSSIYSQHPDAIKSKSQGTDLTGINFSAWLLRNTSPRDFVVIKMDIEGAEYEVIPHMAEMSAWTVVDHLLVEWHGARVGGGTPQEMEYREKRAEAARKKLMDEGVNMPHYDSKKLDGPASTSAQEGQRGGGGMRELRAHAQLMFRAAALGLDEPVAAGSAEVVALHECILGGAEGGVIWWGFKVGNGIGKNRSRDSVHAGHGGQDGHDGKGDGNASAEHGDRVWKC</sequence>
<organism evidence="3 4">
    <name type="scientific">Modicella reniformis</name>
    <dbReference type="NCBI Taxonomy" id="1440133"/>
    <lineage>
        <taxon>Eukaryota</taxon>
        <taxon>Fungi</taxon>
        <taxon>Fungi incertae sedis</taxon>
        <taxon>Mucoromycota</taxon>
        <taxon>Mortierellomycotina</taxon>
        <taxon>Mortierellomycetes</taxon>
        <taxon>Mortierellales</taxon>
        <taxon>Mortierellaceae</taxon>
        <taxon>Modicella</taxon>
    </lineage>
</organism>
<comment type="caution">
    <text evidence="3">The sequence shown here is derived from an EMBL/GenBank/DDBJ whole genome shotgun (WGS) entry which is preliminary data.</text>
</comment>
<evidence type="ECO:0000256" key="1">
    <source>
        <dbReference type="SAM" id="MobiDB-lite"/>
    </source>
</evidence>
<feature type="domain" description="Methyltransferase FkbM" evidence="2">
    <location>
        <begin position="77"/>
        <end position="217"/>
    </location>
</feature>
<name>A0A9P6M9N4_9FUNG</name>
<accession>A0A9P6M9N4</accession>
<dbReference type="AlphaFoldDB" id="A0A9P6M9N4"/>
<dbReference type="PANTHER" id="PTHR44843:SF14">
    <property type="entry name" value="METHYLTRANSFERASE TYPE 11 DOMAIN-CONTAINING PROTEIN"/>
    <property type="match status" value="1"/>
</dbReference>